<comment type="caution">
    <text evidence="1">The sequence shown here is derived from an EMBL/GenBank/DDBJ whole genome shotgun (WGS) entry which is preliminary data.</text>
</comment>
<dbReference type="EMBL" id="JAUDCL010000016">
    <property type="protein sequence ID" value="MDM8201574.1"/>
    <property type="molecule type" value="Genomic_DNA"/>
</dbReference>
<evidence type="ECO:0000313" key="1">
    <source>
        <dbReference type="EMBL" id="MDM8201574.1"/>
    </source>
</evidence>
<reference evidence="1 2" key="1">
    <citation type="submission" date="2023-06" db="EMBL/GenBank/DDBJ databases">
        <title>Identification and characterization of horizontal gene transfer across gut microbiota members of farm animals based on homology search.</title>
        <authorList>
            <person name="Schwarzerova J."/>
            <person name="Nykrynova M."/>
            <person name="Jureckova K."/>
            <person name="Cejkova D."/>
            <person name="Rychlik I."/>
        </authorList>
    </citation>
    <scope>NUCLEOTIDE SEQUENCE [LARGE SCALE GENOMIC DNA]</scope>
    <source>
        <strain evidence="1 2">ET340</strain>
    </source>
</reference>
<proteinExistence type="predicted"/>
<organism evidence="1 2">
    <name type="scientific">Allofournierella massiliensis</name>
    <dbReference type="NCBI Taxonomy" id="1650663"/>
    <lineage>
        <taxon>Bacteria</taxon>
        <taxon>Bacillati</taxon>
        <taxon>Bacillota</taxon>
        <taxon>Clostridia</taxon>
        <taxon>Eubacteriales</taxon>
        <taxon>Oscillospiraceae</taxon>
        <taxon>Allofournierella</taxon>
    </lineage>
</organism>
<evidence type="ECO:0000313" key="2">
    <source>
        <dbReference type="Proteomes" id="UP001529380"/>
    </source>
</evidence>
<sequence length="444" mass="51346">MAKKILLFVSGRVDQKPEEYLCPDGSVVQGGLTNEAPVKYLLKAHPDVRELICVVTPEAKAAYAELQKRLNEVTADLNYVEVPFQESMSVEQCLPGIMENIKQNDEILLETTGGFRNAVMYMMLLSRLLLYVDSPIVQAVYSRWAGAGKQGSIEDVSKIIRLFDLINGMQELSSFGSVRTLRQYYGQAPEDPRIANFLNSMEQLNESILLCRVNLISERLKQFQASLVELKNCGDPIMQALLPAFRKKFNGKMKTVDLIRWYLESDMLPQALTLYTEKIPERILGKHRFLEMREGQKPWEVKPEREYIDPATDELMGKVFMLSQISDDTEINPYFQNWEDPMRKNFDWHLRTMEYLEKLLSNERYNERYKVNCSMEKLHRILCDYLYIKALRNMTNHASGTVGSYKKDQMEYLNGQGYPPLNEVTLTQVKDIMLEALDRLAIVQ</sequence>
<reference evidence="1 2" key="3">
    <citation type="submission" date="2023-06" db="EMBL/GenBank/DDBJ databases">
        <authorList>
            <person name="Zeman M."/>
            <person name="Kubasova T."/>
            <person name="Jahodarova E."/>
            <person name="Nykrynova M."/>
            <person name="Rychlik I."/>
        </authorList>
    </citation>
    <scope>NUCLEOTIDE SEQUENCE [LARGE SCALE GENOMIC DNA]</scope>
    <source>
        <strain evidence="1 2">ET340</strain>
    </source>
</reference>
<dbReference type="Proteomes" id="UP001529380">
    <property type="component" value="Unassembled WGS sequence"/>
</dbReference>
<protein>
    <submittedName>
        <fullName evidence="1">TM1812 family CRISPR-associated protein</fullName>
    </submittedName>
</protein>
<keyword evidence="2" id="KW-1185">Reference proteome</keyword>
<accession>A0ABT7URQ4</accession>
<name>A0ABT7URQ4_9FIRM</name>
<dbReference type="RefSeq" id="WP_289600097.1">
    <property type="nucleotide sequence ID" value="NZ_JAUDCL010000016.1"/>
</dbReference>
<gene>
    <name evidence="1" type="ORF">QUW08_09780</name>
</gene>
<reference evidence="2" key="2">
    <citation type="submission" date="2023-06" db="EMBL/GenBank/DDBJ databases">
        <title>Identification and characterization of horizontal gene transfer across gut microbiota members of farm animals based on homology search.</title>
        <authorList>
            <person name="Zeman M."/>
            <person name="Kubasova T."/>
            <person name="Jahodarova E."/>
            <person name="Nykrynova M."/>
            <person name="Rychlik I."/>
        </authorList>
    </citation>
    <scope>NUCLEOTIDE SEQUENCE [LARGE SCALE GENOMIC DNA]</scope>
    <source>
        <strain evidence="2">ET340</strain>
    </source>
</reference>